<gene>
    <name evidence="12" type="ORF">AO440_001650</name>
</gene>
<dbReference type="UniPathway" id="UPA00196"/>
<feature type="transmembrane region" description="Helical" evidence="11">
    <location>
        <begin position="489"/>
        <end position="511"/>
    </location>
</feature>
<dbReference type="Gene3D" id="3.40.720.10">
    <property type="entry name" value="Alkaline Phosphatase, subunit A"/>
    <property type="match status" value="1"/>
</dbReference>
<dbReference type="CDD" id="cd16023">
    <property type="entry name" value="GPI_EPT_3"/>
    <property type="match status" value="1"/>
</dbReference>
<comment type="similarity">
    <text evidence="3">Belongs to the PIGG/PIGN/PIGO family. PIGO subfamily.</text>
</comment>
<feature type="transmembrane region" description="Helical" evidence="11">
    <location>
        <begin position="560"/>
        <end position="576"/>
    </location>
</feature>
<feature type="transmembrane region" description="Helical" evidence="11">
    <location>
        <begin position="33"/>
        <end position="54"/>
    </location>
</feature>
<dbReference type="VEuPathDB" id="FungiDB:GVI51_G03861"/>
<feature type="transmembrane region" description="Helical" evidence="11">
    <location>
        <begin position="520"/>
        <end position="540"/>
    </location>
</feature>
<name>A0A0W0EB42_CANGB</name>
<dbReference type="GO" id="GO:0006506">
    <property type="term" value="P:GPI anchor biosynthetic process"/>
    <property type="evidence" value="ECO:0007669"/>
    <property type="project" value="UniProtKB-UniPathway"/>
</dbReference>
<feature type="transmembrane region" description="Helical" evidence="11">
    <location>
        <begin position="689"/>
        <end position="712"/>
    </location>
</feature>
<dbReference type="VEuPathDB" id="FungiDB:B1J91_G04015g"/>
<feature type="transmembrane region" description="Helical" evidence="11">
    <location>
        <begin position="453"/>
        <end position="477"/>
    </location>
</feature>
<reference evidence="12 13" key="1">
    <citation type="submission" date="2015-10" db="EMBL/GenBank/DDBJ databases">
        <title>Draft genomes sequences of Candida glabrata isolates 1A, 1B, 2A, 2B, 3A and 3B.</title>
        <authorList>
            <person name="Haavelsrud O.E."/>
            <person name="Gaustad P."/>
        </authorList>
    </citation>
    <scope>NUCLEOTIDE SEQUENCE [LARGE SCALE GENOMIC DNA]</scope>
    <source>
        <strain evidence="12">910700640</strain>
    </source>
</reference>
<feature type="transmembrane region" description="Helical" evidence="11">
    <location>
        <begin position="940"/>
        <end position="967"/>
    </location>
</feature>
<keyword evidence="6 11" id="KW-0812">Transmembrane</keyword>
<dbReference type="Pfam" id="PF01663">
    <property type="entry name" value="Phosphodiest"/>
    <property type="match status" value="1"/>
</dbReference>
<dbReference type="PANTHER" id="PTHR23071:SF1">
    <property type="entry name" value="GPI ETHANOLAMINE PHOSPHATE TRANSFERASE 3"/>
    <property type="match status" value="1"/>
</dbReference>
<evidence type="ECO:0000256" key="4">
    <source>
        <dbReference type="ARBA" id="ARBA00022502"/>
    </source>
</evidence>
<keyword evidence="4" id="KW-0337">GPI-anchor biosynthesis</keyword>
<evidence type="ECO:0000256" key="3">
    <source>
        <dbReference type="ARBA" id="ARBA00008695"/>
    </source>
</evidence>
<dbReference type="InterPro" id="IPR002591">
    <property type="entry name" value="Phosphodiest/P_Trfase"/>
</dbReference>
<feature type="transmembrane region" description="Helical" evidence="11">
    <location>
        <begin position="907"/>
        <end position="928"/>
    </location>
</feature>
<keyword evidence="7" id="KW-0256">Endoplasmic reticulum</keyword>
<keyword evidence="5 12" id="KW-0808">Transferase</keyword>
<keyword evidence="10" id="KW-0325">Glycoprotein</keyword>
<protein>
    <submittedName>
        <fullName evidence="12">GPI ethanolamine phosphate transferase 3</fullName>
    </submittedName>
</protein>
<comment type="subcellular location">
    <subcellularLocation>
        <location evidence="1">Endoplasmic reticulum membrane</location>
        <topology evidence="1">Multi-pass membrane protein</topology>
    </subcellularLocation>
</comment>
<dbReference type="VEuPathDB" id="FungiDB:GWK60_G03839"/>
<feature type="transmembrane region" description="Helical" evidence="11">
    <location>
        <begin position="763"/>
        <end position="782"/>
    </location>
</feature>
<evidence type="ECO:0000256" key="8">
    <source>
        <dbReference type="ARBA" id="ARBA00022989"/>
    </source>
</evidence>
<organism evidence="12 13">
    <name type="scientific">Candida glabrata</name>
    <name type="common">Yeast</name>
    <name type="synonym">Torulopsis glabrata</name>
    <dbReference type="NCBI Taxonomy" id="5478"/>
    <lineage>
        <taxon>Eukaryota</taxon>
        <taxon>Fungi</taxon>
        <taxon>Dikarya</taxon>
        <taxon>Ascomycota</taxon>
        <taxon>Saccharomycotina</taxon>
        <taxon>Saccharomycetes</taxon>
        <taxon>Saccharomycetales</taxon>
        <taxon>Saccharomycetaceae</taxon>
        <taxon>Nakaseomyces</taxon>
    </lineage>
</organism>
<comment type="pathway">
    <text evidence="2">Glycolipid biosynthesis; glycosylphosphatidylinositol-anchor biosynthesis.</text>
</comment>
<comment type="caution">
    <text evidence="12">The sequence shown here is derived from an EMBL/GenBank/DDBJ whole genome shotgun (WGS) entry which is preliminary data.</text>
</comment>
<evidence type="ECO:0000256" key="2">
    <source>
        <dbReference type="ARBA" id="ARBA00004687"/>
    </source>
</evidence>
<evidence type="ECO:0000313" key="12">
    <source>
        <dbReference type="EMBL" id="KTB07682.1"/>
    </source>
</evidence>
<evidence type="ECO:0000256" key="9">
    <source>
        <dbReference type="ARBA" id="ARBA00023136"/>
    </source>
</evidence>
<evidence type="ECO:0000256" key="6">
    <source>
        <dbReference type="ARBA" id="ARBA00022692"/>
    </source>
</evidence>
<dbReference type="InterPro" id="IPR037675">
    <property type="entry name" value="PIG-O_N"/>
</dbReference>
<evidence type="ECO:0000256" key="5">
    <source>
        <dbReference type="ARBA" id="ARBA00022679"/>
    </source>
</evidence>
<evidence type="ECO:0000256" key="10">
    <source>
        <dbReference type="ARBA" id="ARBA00023180"/>
    </source>
</evidence>
<dbReference type="VEuPathDB" id="FungiDB:CAGL0G04015g"/>
<feature type="transmembrane region" description="Helical" evidence="11">
    <location>
        <begin position="803"/>
        <end position="826"/>
    </location>
</feature>
<keyword evidence="9 11" id="KW-0472">Membrane</keyword>
<dbReference type="InterPro" id="IPR039524">
    <property type="entry name" value="PIGO/GPI13"/>
</dbReference>
<keyword evidence="8 11" id="KW-1133">Transmembrane helix</keyword>
<feature type="transmembrane region" description="Helical" evidence="11">
    <location>
        <begin position="724"/>
        <end position="743"/>
    </location>
</feature>
<dbReference type="SUPFAM" id="SSF53649">
    <property type="entry name" value="Alkaline phosphatase-like"/>
    <property type="match status" value="1"/>
</dbReference>
<dbReference type="AlphaFoldDB" id="A0A0W0EB42"/>
<dbReference type="GO" id="GO:0051377">
    <property type="term" value="F:mannose-ethanolamine phosphotransferase activity"/>
    <property type="evidence" value="ECO:0007669"/>
    <property type="project" value="EnsemblFungi"/>
</dbReference>
<dbReference type="InterPro" id="IPR017850">
    <property type="entry name" value="Alkaline_phosphatase_core_sf"/>
</dbReference>
<evidence type="ECO:0000256" key="11">
    <source>
        <dbReference type="SAM" id="Phobius"/>
    </source>
</evidence>
<dbReference type="Proteomes" id="UP000054886">
    <property type="component" value="Unassembled WGS sequence"/>
</dbReference>
<proteinExistence type="inferred from homology"/>
<dbReference type="GO" id="GO:0005789">
    <property type="term" value="C:endoplasmic reticulum membrane"/>
    <property type="evidence" value="ECO:0007669"/>
    <property type="project" value="UniProtKB-SubCell"/>
</dbReference>
<accession>A0A0W0EB42</accession>
<feature type="transmembrane region" description="Helical" evidence="11">
    <location>
        <begin position="979"/>
        <end position="1005"/>
    </location>
</feature>
<evidence type="ECO:0000256" key="1">
    <source>
        <dbReference type="ARBA" id="ARBA00004477"/>
    </source>
</evidence>
<dbReference type="EMBL" id="LLZZ01000107">
    <property type="protein sequence ID" value="KTB07682.1"/>
    <property type="molecule type" value="Genomic_DNA"/>
</dbReference>
<sequence length="1019" mass="115077">MDERVVRQAVLSTSSDEKRIYRSRMQKFSKSHALYVILLGALAFLQFVAIAFFAKGFLLSRTVLDNVSTASDNPLAVDKKFDKMVLLVVDALRFDFVVPVSTSHPNYNENFHNNLDVLYNTWLSTRHGGRGGYSNSGSSILLKFIADPPTTTLQRLKGLTTGSLPTFIDAGSNFDGSVIEEDNLIKQLFLANKSVSFVGDDTWDALFHPFLANNSEPYPSLNVWDLDTVDNGVISYFKSHLLDKSADRNWDILVGHMLGVDHVGHKYGPNHFTMREKQNQVNRFIQEIIESIDNDTLLVVMGDHGMDHTGNHGGDSQDELESTLFFYTKRQNTWKNQNGNYDIENLAQNYHSVNQIDLVPTLSLLLDIPVPFNNLGWPISEAFENEKEELACDNVVLQQLKRYADVMQLTYTEELEETMSALWRNSTADVFAASQYQQKFLEVCKDKWARFDYWSIASGTILLTISLILLLSITKLIPSIVVNQMVPEFVPWIIIMSLISNVCFHGIFYVFHQPVFLDNVWWCTLFASAVGIITGCSISIFDRYSFVWLVMKMVEILSDYWSRIGAMFVVIHAMLFTSNSFTIWEDRIVAIMLITFGMLTLYEFTFLPTRQSTSALLTAAIGEKQGTTSGVSQSTANSNNLPLTRFARLLGSYHSIVLIVSTRVASVITICREEQGEYCTPTFTTKNNYAWWCLGLCLLIVILLPVCIKGYYNLSSSYQAAAPIWVDMFLKGALFVNFLYWSITAVENSTESLEWDTKTVKITIARIIAGFSLIATNVGWMMGPLCIKLNVKNADLKSNQATILGYTNIYGSEFFLLVINALMAIMLFNKPLAQLSLFLMVNQILSIFEIIDLLKLKENIVGPIALGLVAYQQFFSTGHQATIPSVQWDVGFILSDKIIFPFTHLGILLNTFGPHIIVSLSVALLTLWSQPPDVLKPQTLLGRIVSNCGVLLTYNTVLCLSSFIWVTHFRRHLMVWKIFCPRFIFACLSLIVMQLVITFGTIGFASGRLIRHINDIFWK</sequence>
<evidence type="ECO:0000256" key="7">
    <source>
        <dbReference type="ARBA" id="ARBA00022824"/>
    </source>
</evidence>
<evidence type="ECO:0000313" key="13">
    <source>
        <dbReference type="Proteomes" id="UP000054886"/>
    </source>
</evidence>
<dbReference type="PANTHER" id="PTHR23071">
    <property type="entry name" value="PHOSPHATIDYLINOSITOL GLYCAN"/>
    <property type="match status" value="1"/>
</dbReference>
<feature type="transmembrane region" description="Helical" evidence="11">
    <location>
        <begin position="588"/>
        <end position="607"/>
    </location>
</feature>